<sequence length="286" mass="30103">MTEIRTVLVAGLGTMGRGIAAAFARGGHSTAILTRSPEKATGVPPSVAILGDLPATPPDLIVETIVEEMAPKIAFNARVEAAYGGRPILVTNTSGLPVQELADKLAHPGRYAALHYFQPADVIPLVELAAIRQTDPAVIEAVAAAVGRCGQRALPLGQALPGLLINRLQHAILHEAYHLIALGVCTAAEVDIAAKEMLGPRMCVTGLIEQKDLSGLDTHALAQAAIVPHLTHSAVPSPVVQDKFRAGDLGVKTGKGFYDWRGRDVPAHQARTRAKLNRILAVLAED</sequence>
<evidence type="ECO:0000259" key="3">
    <source>
        <dbReference type="Pfam" id="PF00725"/>
    </source>
</evidence>
<dbReference type="AlphaFoldDB" id="A0A3N1KKB5"/>
<evidence type="ECO:0000256" key="1">
    <source>
        <dbReference type="ARBA" id="ARBA00023002"/>
    </source>
</evidence>
<feature type="domain" description="3-hydroxyacyl-CoA dehydrogenase C-terminal" evidence="3">
    <location>
        <begin position="163"/>
        <end position="260"/>
    </location>
</feature>
<keyword evidence="1" id="KW-0560">Oxidoreductase</keyword>
<dbReference type="Gene3D" id="3.40.50.720">
    <property type="entry name" value="NAD(P)-binding Rossmann-like Domain"/>
    <property type="match status" value="2"/>
</dbReference>
<proteinExistence type="predicted"/>
<dbReference type="GO" id="GO:0016616">
    <property type="term" value="F:oxidoreductase activity, acting on the CH-OH group of donors, NAD or NADP as acceptor"/>
    <property type="evidence" value="ECO:0007669"/>
    <property type="project" value="InterPro"/>
</dbReference>
<reference evidence="5 6" key="1">
    <citation type="submission" date="2018-11" db="EMBL/GenBank/DDBJ databases">
        <title>Genomic Encyclopedia of Type Strains, Phase IV (KMG-IV): sequencing the most valuable type-strain genomes for metagenomic binning, comparative biology and taxonomic classification.</title>
        <authorList>
            <person name="Goeker M."/>
        </authorList>
    </citation>
    <scope>NUCLEOTIDE SEQUENCE [LARGE SCALE GENOMIC DNA]</scope>
    <source>
        <strain evidence="5 6">DSM 5900</strain>
    </source>
</reference>
<evidence type="ECO:0000313" key="5">
    <source>
        <dbReference type="EMBL" id="ROP80874.1"/>
    </source>
</evidence>
<protein>
    <submittedName>
        <fullName evidence="5">3-hydroxyacyl-CoA dehydrogenase</fullName>
    </submittedName>
</protein>
<dbReference type="Proteomes" id="UP000278222">
    <property type="component" value="Unassembled WGS sequence"/>
</dbReference>
<keyword evidence="6" id="KW-1185">Reference proteome</keyword>
<organism evidence="5 6">
    <name type="scientific">Stella humosa</name>
    <dbReference type="NCBI Taxonomy" id="94"/>
    <lineage>
        <taxon>Bacteria</taxon>
        <taxon>Pseudomonadati</taxon>
        <taxon>Pseudomonadota</taxon>
        <taxon>Alphaproteobacteria</taxon>
        <taxon>Rhodospirillales</taxon>
        <taxon>Stellaceae</taxon>
        <taxon>Stella</taxon>
    </lineage>
</organism>
<dbReference type="EMBL" id="RJKX01000020">
    <property type="protein sequence ID" value="ROP80874.1"/>
    <property type="molecule type" value="Genomic_DNA"/>
</dbReference>
<dbReference type="Pfam" id="PF02737">
    <property type="entry name" value="3HCDH_N"/>
    <property type="match status" value="1"/>
</dbReference>
<accession>A0A3N1KKB5</accession>
<dbReference type="InterPro" id="IPR013328">
    <property type="entry name" value="6PGD_dom2"/>
</dbReference>
<dbReference type="OrthoDB" id="9771883at2"/>
<dbReference type="PIRSF" id="PIRSF000105">
    <property type="entry name" value="HCDH"/>
    <property type="match status" value="1"/>
</dbReference>
<comment type="caution">
    <text evidence="5">The sequence shown here is derived from an EMBL/GenBank/DDBJ whole genome shotgun (WGS) entry which is preliminary data.</text>
</comment>
<evidence type="ECO:0000313" key="6">
    <source>
        <dbReference type="Proteomes" id="UP000278222"/>
    </source>
</evidence>
<gene>
    <name evidence="5" type="ORF">EDC65_5524</name>
</gene>
<dbReference type="InterPro" id="IPR006108">
    <property type="entry name" value="3HC_DH_C"/>
</dbReference>
<dbReference type="Gene3D" id="1.10.1040.10">
    <property type="entry name" value="N-(1-d-carboxylethyl)-l-norvaline Dehydrogenase, domain 2"/>
    <property type="match status" value="1"/>
</dbReference>
<dbReference type="RefSeq" id="WP_123695805.1">
    <property type="nucleotide sequence ID" value="NZ_AP019700.1"/>
</dbReference>
<name>A0A3N1KKB5_9PROT</name>
<evidence type="ECO:0000256" key="2">
    <source>
        <dbReference type="PIRSR" id="PIRSR000105-1"/>
    </source>
</evidence>
<dbReference type="InterPro" id="IPR022694">
    <property type="entry name" value="3-OHacyl-CoA_DH"/>
</dbReference>
<dbReference type="InterPro" id="IPR036291">
    <property type="entry name" value="NAD(P)-bd_dom_sf"/>
</dbReference>
<dbReference type="SUPFAM" id="SSF48179">
    <property type="entry name" value="6-phosphogluconate dehydrogenase C-terminal domain-like"/>
    <property type="match status" value="1"/>
</dbReference>
<dbReference type="SUPFAM" id="SSF51735">
    <property type="entry name" value="NAD(P)-binding Rossmann-fold domains"/>
    <property type="match status" value="1"/>
</dbReference>
<dbReference type="GO" id="GO:0006631">
    <property type="term" value="P:fatty acid metabolic process"/>
    <property type="evidence" value="ECO:0007669"/>
    <property type="project" value="InterPro"/>
</dbReference>
<dbReference type="Pfam" id="PF00725">
    <property type="entry name" value="3HCDH"/>
    <property type="match status" value="1"/>
</dbReference>
<dbReference type="PANTHER" id="PTHR48075">
    <property type="entry name" value="3-HYDROXYACYL-COA DEHYDROGENASE FAMILY PROTEIN"/>
    <property type="match status" value="1"/>
</dbReference>
<dbReference type="GO" id="GO:0070403">
    <property type="term" value="F:NAD+ binding"/>
    <property type="evidence" value="ECO:0007669"/>
    <property type="project" value="InterPro"/>
</dbReference>
<evidence type="ECO:0000259" key="4">
    <source>
        <dbReference type="Pfam" id="PF02737"/>
    </source>
</evidence>
<dbReference type="PANTHER" id="PTHR48075:SF5">
    <property type="entry name" value="3-HYDROXYBUTYRYL-COA DEHYDROGENASE"/>
    <property type="match status" value="1"/>
</dbReference>
<feature type="site" description="Important for catalytic activity" evidence="2">
    <location>
        <position position="115"/>
    </location>
</feature>
<feature type="domain" description="3-hydroxyacyl-CoA dehydrogenase NAD binding" evidence="4">
    <location>
        <begin position="59"/>
        <end position="154"/>
    </location>
</feature>
<dbReference type="InterPro" id="IPR006176">
    <property type="entry name" value="3-OHacyl-CoA_DH_NAD-bd"/>
</dbReference>
<dbReference type="InterPro" id="IPR008927">
    <property type="entry name" value="6-PGluconate_DH-like_C_sf"/>
</dbReference>